<feature type="region of interest" description="Disordered" evidence="1">
    <location>
        <begin position="66"/>
        <end position="86"/>
    </location>
</feature>
<dbReference type="InterPro" id="IPR012340">
    <property type="entry name" value="NA-bd_OB-fold"/>
</dbReference>
<organism evidence="3 4">
    <name type="scientific">Elysia marginata</name>
    <dbReference type="NCBI Taxonomy" id="1093978"/>
    <lineage>
        <taxon>Eukaryota</taxon>
        <taxon>Metazoa</taxon>
        <taxon>Spiralia</taxon>
        <taxon>Lophotrochozoa</taxon>
        <taxon>Mollusca</taxon>
        <taxon>Gastropoda</taxon>
        <taxon>Heterobranchia</taxon>
        <taxon>Euthyneura</taxon>
        <taxon>Panpulmonata</taxon>
        <taxon>Sacoglossa</taxon>
        <taxon>Placobranchoidea</taxon>
        <taxon>Plakobranchidae</taxon>
        <taxon>Elysia</taxon>
    </lineage>
</organism>
<dbReference type="GO" id="GO:0003676">
    <property type="term" value="F:nucleic acid binding"/>
    <property type="evidence" value="ECO:0007669"/>
    <property type="project" value="InterPro"/>
</dbReference>
<feature type="compositionally biased region" description="Polar residues" evidence="1">
    <location>
        <begin position="73"/>
        <end position="86"/>
    </location>
</feature>
<dbReference type="EMBL" id="BMAT01009804">
    <property type="protein sequence ID" value="GFS14082.1"/>
    <property type="molecule type" value="Genomic_DNA"/>
</dbReference>
<dbReference type="Gene3D" id="2.40.50.140">
    <property type="entry name" value="Nucleic acid-binding proteins"/>
    <property type="match status" value="1"/>
</dbReference>
<dbReference type="PANTHER" id="PTHR11544">
    <property type="entry name" value="COLD SHOCK DOMAIN CONTAINING PROTEINS"/>
    <property type="match status" value="1"/>
</dbReference>
<dbReference type="SUPFAM" id="SSF50249">
    <property type="entry name" value="Nucleic acid-binding proteins"/>
    <property type="match status" value="1"/>
</dbReference>
<feature type="domain" description="CSD" evidence="2">
    <location>
        <begin position="11"/>
        <end position="79"/>
    </location>
</feature>
<dbReference type="AlphaFoldDB" id="A0AAV4IZB4"/>
<evidence type="ECO:0000313" key="4">
    <source>
        <dbReference type="Proteomes" id="UP000762676"/>
    </source>
</evidence>
<keyword evidence="4" id="KW-1185">Reference proteome</keyword>
<gene>
    <name evidence="3" type="ORF">ElyMa_004899400</name>
</gene>
<dbReference type="Pfam" id="PF00313">
    <property type="entry name" value="CSD"/>
    <property type="match status" value="1"/>
</dbReference>
<sequence length="86" mass="9535">MKKKVIALSVTGTVKWLYVKSRSFINSNDNKEDTFVRQTVMIYNNSRKYLTGVGDGEKVEFDVDEASGATKPDGSNVQGSNYAVVH</sequence>
<name>A0AAV4IZB4_9GAST</name>
<reference evidence="3 4" key="1">
    <citation type="journal article" date="2021" name="Elife">
        <title>Chloroplast acquisition without the gene transfer in kleptoplastic sea slugs, Plakobranchus ocellatus.</title>
        <authorList>
            <person name="Maeda T."/>
            <person name="Takahashi S."/>
            <person name="Yoshida T."/>
            <person name="Shimamura S."/>
            <person name="Takaki Y."/>
            <person name="Nagai Y."/>
            <person name="Toyoda A."/>
            <person name="Suzuki Y."/>
            <person name="Arimoto A."/>
            <person name="Ishii H."/>
            <person name="Satoh N."/>
            <person name="Nishiyama T."/>
            <person name="Hasebe M."/>
            <person name="Maruyama T."/>
            <person name="Minagawa J."/>
            <person name="Obokata J."/>
            <person name="Shigenobu S."/>
        </authorList>
    </citation>
    <scope>NUCLEOTIDE SEQUENCE [LARGE SCALE GENOMIC DNA]</scope>
</reference>
<protein>
    <submittedName>
        <fullName evidence="3">Y-Box binding protein</fullName>
    </submittedName>
</protein>
<comment type="caution">
    <text evidence="3">The sequence shown here is derived from an EMBL/GenBank/DDBJ whole genome shotgun (WGS) entry which is preliminary data.</text>
</comment>
<dbReference type="Proteomes" id="UP000762676">
    <property type="component" value="Unassembled WGS sequence"/>
</dbReference>
<proteinExistence type="predicted"/>
<dbReference type="InterPro" id="IPR002059">
    <property type="entry name" value="CSP_DNA-bd"/>
</dbReference>
<accession>A0AAV4IZB4</accession>
<evidence type="ECO:0000259" key="2">
    <source>
        <dbReference type="Pfam" id="PF00313"/>
    </source>
</evidence>
<evidence type="ECO:0000313" key="3">
    <source>
        <dbReference type="EMBL" id="GFS14082.1"/>
    </source>
</evidence>
<evidence type="ECO:0000256" key="1">
    <source>
        <dbReference type="SAM" id="MobiDB-lite"/>
    </source>
</evidence>
<dbReference type="InterPro" id="IPR050181">
    <property type="entry name" value="Cold_shock_domain"/>
</dbReference>